<gene>
    <name evidence="6" type="ORF">DHW31_12050</name>
</gene>
<dbReference type="GO" id="GO:0000976">
    <property type="term" value="F:transcription cis-regulatory region binding"/>
    <property type="evidence" value="ECO:0007669"/>
    <property type="project" value="TreeGrafter"/>
</dbReference>
<dbReference type="Proteomes" id="UP000263098">
    <property type="component" value="Unassembled WGS sequence"/>
</dbReference>
<keyword evidence="2" id="KW-0238">DNA-binding</keyword>
<dbReference type="SMART" id="SM00354">
    <property type="entry name" value="HTH_LACI"/>
    <property type="match status" value="1"/>
</dbReference>
<keyword evidence="1" id="KW-0805">Transcription regulation</keyword>
<sequence length="353" mass="40473">MDKKNYTIKDIARMAGVSAGTVDRVMHNRGEVSEATLKKVQKVLKEIDYHPNMFAIGLAAKKRYQIACLIPAHQEGDYWHSVAQGIEKAAIELRPFNVSVEFIYYVHAHESSYSKGCDALRNMEIDAALIAPNFEKETTELAAVLQTRKVPYIFVDLNIEGARALKYIGQDSHMSGYIAAKLLMQSYREGQKLVLFLVNGKDNPAEIQMIRRMEGFMQYINESFPQVRVLEFVLNKDNTTTDYEALENFFKNHPDAELGIVFNSRVYQVGNFLRESGRKMEALIGYDLLDKNTDLMKAGYVKYLIGQRPGLQGYRGIRALCEYVVFKQNVLSARFMPIDILMKENIDYYFEFD</sequence>
<proteinExistence type="predicted"/>
<dbReference type="PANTHER" id="PTHR30146:SF144">
    <property type="entry name" value="LACI-FAMILY TRANSCRIPTION REGULATOR"/>
    <property type="match status" value="1"/>
</dbReference>
<dbReference type="InterPro" id="IPR028082">
    <property type="entry name" value="Peripla_BP_I"/>
</dbReference>
<protein>
    <submittedName>
        <fullName evidence="6">LacI family transcriptional regulator</fullName>
    </submittedName>
</protein>
<evidence type="ECO:0000313" key="6">
    <source>
        <dbReference type="EMBL" id="HCK25475.1"/>
    </source>
</evidence>
<dbReference type="CDD" id="cd06307">
    <property type="entry name" value="PBP1_sugar_binding"/>
    <property type="match status" value="1"/>
</dbReference>
<feature type="domain" description="HTH lacI-type" evidence="4">
    <location>
        <begin position="6"/>
        <end position="60"/>
    </location>
</feature>
<organism evidence="6 7">
    <name type="scientific">Bacteroides graminisolvens</name>
    <dbReference type="NCBI Taxonomy" id="477666"/>
    <lineage>
        <taxon>Bacteria</taxon>
        <taxon>Pseudomonadati</taxon>
        <taxon>Bacteroidota</taxon>
        <taxon>Bacteroidia</taxon>
        <taxon>Bacteroidales</taxon>
        <taxon>Bacteroidaceae</taxon>
        <taxon>Bacteroides</taxon>
    </lineage>
</organism>
<dbReference type="Pfam" id="PF00356">
    <property type="entry name" value="LacI"/>
    <property type="match status" value="1"/>
</dbReference>
<evidence type="ECO:0000259" key="4">
    <source>
        <dbReference type="PROSITE" id="PS50932"/>
    </source>
</evidence>
<dbReference type="SUPFAM" id="SSF53822">
    <property type="entry name" value="Periplasmic binding protein-like I"/>
    <property type="match status" value="1"/>
</dbReference>
<dbReference type="PROSITE" id="PS50943">
    <property type="entry name" value="HTH_CROC1"/>
    <property type="match status" value="1"/>
</dbReference>
<comment type="caution">
    <text evidence="6">The sequence shown here is derived from an EMBL/GenBank/DDBJ whole genome shotgun (WGS) entry which is preliminary data.</text>
</comment>
<evidence type="ECO:0000313" key="7">
    <source>
        <dbReference type="Proteomes" id="UP000263098"/>
    </source>
</evidence>
<dbReference type="PROSITE" id="PS00356">
    <property type="entry name" value="HTH_LACI_1"/>
    <property type="match status" value="1"/>
</dbReference>
<dbReference type="CDD" id="cd01392">
    <property type="entry name" value="HTH_LacI"/>
    <property type="match status" value="1"/>
</dbReference>
<dbReference type="AlphaFoldDB" id="A0A3D2SGT0"/>
<dbReference type="InterPro" id="IPR025997">
    <property type="entry name" value="SBP_2_dom"/>
</dbReference>
<dbReference type="PANTHER" id="PTHR30146">
    <property type="entry name" value="LACI-RELATED TRANSCRIPTIONAL REPRESSOR"/>
    <property type="match status" value="1"/>
</dbReference>
<reference evidence="6 7" key="1">
    <citation type="journal article" date="2018" name="Nat. Biotechnol.">
        <title>A standardized bacterial taxonomy based on genome phylogeny substantially revises the tree of life.</title>
        <authorList>
            <person name="Parks D.H."/>
            <person name="Chuvochina M."/>
            <person name="Waite D.W."/>
            <person name="Rinke C."/>
            <person name="Skarshewski A."/>
            <person name="Chaumeil P.A."/>
            <person name="Hugenholtz P."/>
        </authorList>
    </citation>
    <scope>NUCLEOTIDE SEQUENCE [LARGE SCALE GENOMIC DNA]</scope>
    <source>
        <strain evidence="6">UBA9667</strain>
    </source>
</reference>
<evidence type="ECO:0000259" key="5">
    <source>
        <dbReference type="PROSITE" id="PS50943"/>
    </source>
</evidence>
<keyword evidence="3" id="KW-0804">Transcription</keyword>
<accession>A0A3D2SGT0</accession>
<dbReference type="InterPro" id="IPR001387">
    <property type="entry name" value="Cro/C1-type_HTH"/>
</dbReference>
<dbReference type="Pfam" id="PF13407">
    <property type="entry name" value="Peripla_BP_4"/>
    <property type="match status" value="1"/>
</dbReference>
<evidence type="ECO:0000256" key="3">
    <source>
        <dbReference type="ARBA" id="ARBA00023163"/>
    </source>
</evidence>
<evidence type="ECO:0000256" key="2">
    <source>
        <dbReference type="ARBA" id="ARBA00023125"/>
    </source>
</evidence>
<dbReference type="Gene3D" id="3.40.50.2300">
    <property type="match status" value="2"/>
</dbReference>
<dbReference type="PROSITE" id="PS50932">
    <property type="entry name" value="HTH_LACI_2"/>
    <property type="match status" value="1"/>
</dbReference>
<name>A0A3D2SGT0_9BACE</name>
<dbReference type="InterPro" id="IPR000843">
    <property type="entry name" value="HTH_LacI"/>
</dbReference>
<dbReference type="Gene3D" id="1.10.260.40">
    <property type="entry name" value="lambda repressor-like DNA-binding domains"/>
    <property type="match status" value="1"/>
</dbReference>
<dbReference type="InterPro" id="IPR010982">
    <property type="entry name" value="Lambda_DNA-bd_dom_sf"/>
</dbReference>
<feature type="domain" description="HTH cro/C1-type" evidence="5">
    <location>
        <begin position="3"/>
        <end position="50"/>
    </location>
</feature>
<dbReference type="SUPFAM" id="SSF47413">
    <property type="entry name" value="lambda repressor-like DNA-binding domains"/>
    <property type="match status" value="1"/>
</dbReference>
<evidence type="ECO:0000256" key="1">
    <source>
        <dbReference type="ARBA" id="ARBA00023015"/>
    </source>
</evidence>
<dbReference type="RefSeq" id="WP_276990802.1">
    <property type="nucleotide sequence ID" value="NZ_JAQUXY010000001.1"/>
</dbReference>
<dbReference type="GO" id="GO:0003700">
    <property type="term" value="F:DNA-binding transcription factor activity"/>
    <property type="evidence" value="ECO:0007669"/>
    <property type="project" value="TreeGrafter"/>
</dbReference>
<dbReference type="EMBL" id="DPVG01000447">
    <property type="protein sequence ID" value="HCK25475.1"/>
    <property type="molecule type" value="Genomic_DNA"/>
</dbReference>